<dbReference type="InterPro" id="IPR050822">
    <property type="entry name" value="Cerebellin_Synaptic_Org"/>
</dbReference>
<dbReference type="EMBL" id="GDIQ01076439">
    <property type="protein sequence ID" value="JAN18298.1"/>
    <property type="molecule type" value="Transcribed_RNA"/>
</dbReference>
<reference evidence="7" key="1">
    <citation type="submission" date="2015-10" db="EMBL/GenBank/DDBJ databases">
        <title>EvidentialGene: Evidence-directed Construction of Complete mRNA Transcriptomes without Genomes.</title>
        <authorList>
            <person name="Gilbert D.G."/>
        </authorList>
    </citation>
    <scope>NUCLEOTIDE SEQUENCE</scope>
</reference>
<proteinExistence type="predicted"/>
<protein>
    <recommendedName>
        <fullName evidence="6">C1q domain-containing protein</fullName>
    </recommendedName>
</protein>
<organism evidence="7">
    <name type="scientific">Daphnia magna</name>
    <dbReference type="NCBI Taxonomy" id="35525"/>
    <lineage>
        <taxon>Eukaryota</taxon>
        <taxon>Metazoa</taxon>
        <taxon>Ecdysozoa</taxon>
        <taxon>Arthropoda</taxon>
        <taxon>Crustacea</taxon>
        <taxon>Branchiopoda</taxon>
        <taxon>Diplostraca</taxon>
        <taxon>Cladocera</taxon>
        <taxon>Anomopoda</taxon>
        <taxon>Daphniidae</taxon>
        <taxon>Daphnia</taxon>
    </lineage>
</organism>
<evidence type="ECO:0000313" key="7">
    <source>
        <dbReference type="EMBL" id="JAN18298.1"/>
    </source>
</evidence>
<evidence type="ECO:0000256" key="2">
    <source>
        <dbReference type="ARBA" id="ARBA00022525"/>
    </source>
</evidence>
<feature type="domain" description="C1q" evidence="6">
    <location>
        <begin position="623"/>
        <end position="767"/>
    </location>
</feature>
<feature type="coiled-coil region" evidence="4">
    <location>
        <begin position="89"/>
        <end position="137"/>
    </location>
</feature>
<dbReference type="PANTHER" id="PTHR22923">
    <property type="entry name" value="CEREBELLIN-RELATED"/>
    <property type="match status" value="1"/>
</dbReference>
<evidence type="ECO:0000259" key="6">
    <source>
        <dbReference type="PROSITE" id="PS50871"/>
    </source>
</evidence>
<feature type="signal peptide" evidence="5">
    <location>
        <begin position="1"/>
        <end position="20"/>
    </location>
</feature>
<feature type="chain" id="PRO_5007424362" description="C1q domain-containing protein" evidence="5">
    <location>
        <begin position="21"/>
        <end position="802"/>
    </location>
</feature>
<dbReference type="GO" id="GO:0005615">
    <property type="term" value="C:extracellular space"/>
    <property type="evidence" value="ECO:0007669"/>
    <property type="project" value="TreeGrafter"/>
</dbReference>
<dbReference type="Gene3D" id="1.10.287.1490">
    <property type="match status" value="1"/>
</dbReference>
<dbReference type="Pfam" id="PF00386">
    <property type="entry name" value="C1q"/>
    <property type="match status" value="1"/>
</dbReference>
<feature type="coiled-coil region" evidence="4">
    <location>
        <begin position="484"/>
        <end position="511"/>
    </location>
</feature>
<dbReference type="InterPro" id="IPR008983">
    <property type="entry name" value="Tumour_necrosis_fac-like_dom"/>
</dbReference>
<evidence type="ECO:0000256" key="5">
    <source>
        <dbReference type="SAM" id="SignalP"/>
    </source>
</evidence>
<dbReference type="EMBL" id="GDIQ01073682">
    <property type="protein sequence ID" value="JAN21055.1"/>
    <property type="molecule type" value="Transcribed_RNA"/>
</dbReference>
<evidence type="ECO:0000256" key="3">
    <source>
        <dbReference type="ARBA" id="ARBA00022729"/>
    </source>
</evidence>
<dbReference type="InterPro" id="IPR001073">
    <property type="entry name" value="C1q_dom"/>
</dbReference>
<dbReference type="OrthoDB" id="6359449at2759"/>
<comment type="subcellular location">
    <subcellularLocation>
        <location evidence="1">Secreted</location>
    </subcellularLocation>
</comment>
<feature type="coiled-coil region" evidence="4">
    <location>
        <begin position="287"/>
        <end position="314"/>
    </location>
</feature>
<evidence type="ECO:0000256" key="4">
    <source>
        <dbReference type="SAM" id="Coils"/>
    </source>
</evidence>
<dbReference type="Gene3D" id="2.60.120.40">
    <property type="match status" value="1"/>
</dbReference>
<dbReference type="SUPFAM" id="SSF49842">
    <property type="entry name" value="TNF-like"/>
    <property type="match status" value="1"/>
</dbReference>
<evidence type="ECO:0000256" key="1">
    <source>
        <dbReference type="ARBA" id="ARBA00004613"/>
    </source>
</evidence>
<keyword evidence="2" id="KW-0964">Secreted</keyword>
<keyword evidence="4" id="KW-0175">Coiled coil</keyword>
<dbReference type="SMART" id="SM00110">
    <property type="entry name" value="C1Q"/>
    <property type="match status" value="1"/>
</dbReference>
<name>A0A0P6DMN0_9CRUS</name>
<dbReference type="PROSITE" id="PS50871">
    <property type="entry name" value="C1Q"/>
    <property type="match status" value="1"/>
</dbReference>
<sequence length="802" mass="88754">MNHCSLIIATLSVLTCLVYGQLPEKWNNDGYRPYFVLSPSAKNDSVESRTAAQKTKGKQFPIRNVFNRGIVPRLEYLEGAVANINKEFKTQTTKDLSEANSKITDLTQKLASATQTLEQTANELVETKSTLEMVKADLESTRNDLIDVKQSFAQMRTDLMKQIEGNREMLEVTTHDLGNTKTKVDGLSAKLDGTSKGLAATEKDLNDTKNEFQGMNRNLQATTMAEVKANVGDLTKKLSETARNVTVTNDLIGDLSSLVLGVTRNLEATAKDLTATKATINTMSVNLTNATRTLEETQMDLKDTKTRMGNLTSKLDDATKILVTTASDLTNTKMKLHDTSVELKGTINALSGTAKELEDTKLNIGNLTKKVDGTAYLFAAHTKGLADAKTQIQAIKTDLQVTSKRSSETAIEIRELLRQMSETARNLTNTNMKVDNIGLIIFGATQTLAKTNKDLTETKTKVDAIDMDLKNATQGFERTRNNGKNFEAEALENIKQKLEVVKRERETKSKLEGLRTHLNATMKDLTDTKTEVQAIKTDLRVTSQSSTEAEMRMDTLVSKLDAETMDISIDRIPTSCKDLHQIGHRKSGLYSVMGTNQVETVYCNFAKDPEGAEFQKWIGYEDVQSVPTYFYVKKDTDFSSMDIPIPYEIEVVNTGNAMHKSTGIFTAPRNGTYFFSFNGLAIFPPLASKLGASLYFNGTPIGMSFTRDASPSEDQIIPVTLQSTLKLKAGDKIWVQITYLSKGVALFDDSDNQTHFTGFHYPSLNSSMAVMLTLSSITSFGLHHKVAECTLYGKWLTTECKQ</sequence>
<dbReference type="SUPFAM" id="SSF57997">
    <property type="entry name" value="Tropomyosin"/>
    <property type="match status" value="1"/>
</dbReference>
<dbReference type="PANTHER" id="PTHR22923:SF62">
    <property type="entry name" value="CVP18"/>
    <property type="match status" value="1"/>
</dbReference>
<accession>A0A0P6DMN0</accession>
<dbReference type="AlphaFoldDB" id="A0A0P6DMN0"/>
<keyword evidence="3 5" id="KW-0732">Signal</keyword>